<gene>
    <name evidence="1" type="ORF">SDC9_143151</name>
</gene>
<sequence>MVVSRLNVRVDRVHIHRESQFGVCETFLVCIDGKVCFVEVSGDIVDPKVNDFKLNSGVSRIALQHKLSINGH</sequence>
<evidence type="ECO:0000313" key="1">
    <source>
        <dbReference type="EMBL" id="MPM95995.1"/>
    </source>
</evidence>
<comment type="caution">
    <text evidence="1">The sequence shown here is derived from an EMBL/GenBank/DDBJ whole genome shotgun (WGS) entry which is preliminary data.</text>
</comment>
<proteinExistence type="predicted"/>
<name>A0A645E386_9ZZZZ</name>
<dbReference type="EMBL" id="VSSQ01042416">
    <property type="protein sequence ID" value="MPM95995.1"/>
    <property type="molecule type" value="Genomic_DNA"/>
</dbReference>
<reference evidence="1" key="1">
    <citation type="submission" date="2019-08" db="EMBL/GenBank/DDBJ databases">
        <authorList>
            <person name="Kucharzyk K."/>
            <person name="Murdoch R.W."/>
            <person name="Higgins S."/>
            <person name="Loffler F."/>
        </authorList>
    </citation>
    <scope>NUCLEOTIDE SEQUENCE</scope>
</reference>
<accession>A0A645E386</accession>
<dbReference type="AlphaFoldDB" id="A0A645E386"/>
<protein>
    <submittedName>
        <fullName evidence="1">Uncharacterized protein</fullName>
    </submittedName>
</protein>
<organism evidence="1">
    <name type="scientific">bioreactor metagenome</name>
    <dbReference type="NCBI Taxonomy" id="1076179"/>
    <lineage>
        <taxon>unclassified sequences</taxon>
        <taxon>metagenomes</taxon>
        <taxon>ecological metagenomes</taxon>
    </lineage>
</organism>